<dbReference type="InterPro" id="IPR014032">
    <property type="entry name" value="Peptidase_A24A_bac"/>
</dbReference>
<feature type="domain" description="Prepilin peptidase A24 N-terminal" evidence="12">
    <location>
        <begin position="40"/>
        <end position="144"/>
    </location>
</feature>
<keyword evidence="4" id="KW-0997">Cell inner membrane</keyword>
<evidence type="ECO:0000256" key="1">
    <source>
        <dbReference type="ARBA" id="ARBA00004429"/>
    </source>
</evidence>
<keyword evidence="3" id="KW-1003">Cell membrane</keyword>
<dbReference type="PANTHER" id="PTHR30487">
    <property type="entry name" value="TYPE 4 PREPILIN-LIKE PROTEINS LEADER PEPTIDE-PROCESSING ENZYME"/>
    <property type="match status" value="1"/>
</dbReference>
<evidence type="ECO:0000259" key="12">
    <source>
        <dbReference type="Pfam" id="PF06750"/>
    </source>
</evidence>
<dbReference type="EMBL" id="JBDQQU010000013">
    <property type="protein sequence ID" value="MEO3955907.1"/>
    <property type="molecule type" value="Genomic_DNA"/>
</dbReference>
<dbReference type="Pfam" id="PF06750">
    <property type="entry name" value="A24_N_bact"/>
    <property type="match status" value="1"/>
</dbReference>
<feature type="domain" description="Prepilin type IV endopeptidase peptidase" evidence="11">
    <location>
        <begin position="155"/>
        <end position="261"/>
    </location>
</feature>
<feature type="transmembrane region" description="Helical" evidence="10">
    <location>
        <begin position="149"/>
        <end position="169"/>
    </location>
</feature>
<dbReference type="Gene3D" id="1.20.120.1220">
    <property type="match status" value="1"/>
</dbReference>
<comment type="caution">
    <text evidence="13">The sequence shown here is derived from an EMBL/GenBank/DDBJ whole genome shotgun (WGS) entry which is preliminary data.</text>
</comment>
<evidence type="ECO:0000256" key="9">
    <source>
        <dbReference type="RuleBase" id="RU003794"/>
    </source>
</evidence>
<proteinExistence type="inferred from homology"/>
<feature type="transmembrane region" description="Helical" evidence="10">
    <location>
        <begin position="181"/>
        <end position="198"/>
    </location>
</feature>
<evidence type="ECO:0000259" key="11">
    <source>
        <dbReference type="Pfam" id="PF01478"/>
    </source>
</evidence>
<comment type="function">
    <text evidence="9">Plays an essential role in type IV pili and type II pseudopili formation by proteolytically removing the leader sequence from substrate proteins and subsequently monomethylating the alpha-amino group of the newly exposed N-terminal phenylalanine.</text>
</comment>
<keyword evidence="9" id="KW-0645">Protease</keyword>
<feature type="transmembrane region" description="Helical" evidence="10">
    <location>
        <begin position="280"/>
        <end position="303"/>
    </location>
</feature>
<keyword evidence="9" id="KW-0808">Transferase</keyword>
<protein>
    <recommendedName>
        <fullName evidence="9">Prepilin leader peptidase/N-methyltransferase</fullName>
        <ecNumber evidence="9">2.1.1.-</ecNumber>
        <ecNumber evidence="9">3.4.23.43</ecNumber>
    </recommendedName>
</protein>
<dbReference type="PANTHER" id="PTHR30487:SF0">
    <property type="entry name" value="PREPILIN LEADER PEPTIDASE_N-METHYLTRANSFERASE-RELATED"/>
    <property type="match status" value="1"/>
</dbReference>
<evidence type="ECO:0000256" key="4">
    <source>
        <dbReference type="ARBA" id="ARBA00022519"/>
    </source>
</evidence>
<comment type="catalytic activity">
    <reaction evidence="9">
        <text>Typically cleaves a -Gly-|-Phe- bond to release an N-terminal, basic peptide of 5-8 residues from type IV prepilin, and then N-methylates the new N-terminal amino group, the methyl donor being S-adenosyl-L-methionine.</text>
        <dbReference type="EC" id="3.4.23.43"/>
    </reaction>
</comment>
<dbReference type="RefSeq" id="WP_346195675.1">
    <property type="nucleotide sequence ID" value="NZ_JBDJHV010000027.1"/>
</dbReference>
<reference evidence="13 14" key="1">
    <citation type="submission" date="2024-05" db="EMBL/GenBank/DDBJ databases">
        <authorList>
            <person name="De Oliveira J.P."/>
            <person name="Noriler S.A."/>
            <person name="De Oliveira A.G."/>
            <person name="Sipoli D.S."/>
        </authorList>
    </citation>
    <scope>NUCLEOTIDE SEQUENCE [LARGE SCALE GENOMIC DNA]</scope>
    <source>
        <strain evidence="13 14">LABIM186</strain>
    </source>
</reference>
<evidence type="ECO:0000256" key="5">
    <source>
        <dbReference type="ARBA" id="ARBA00022692"/>
    </source>
</evidence>
<accession>A0ABV0H7F6</accession>
<keyword evidence="9 13" id="KW-0378">Hydrolase</keyword>
<dbReference type="InterPro" id="IPR050882">
    <property type="entry name" value="Prepilin_peptidase/N-MTase"/>
</dbReference>
<feature type="transmembrane region" description="Helical" evidence="10">
    <location>
        <begin position="32"/>
        <end position="53"/>
    </location>
</feature>
<keyword evidence="5 9" id="KW-0812">Transmembrane</keyword>
<evidence type="ECO:0000256" key="6">
    <source>
        <dbReference type="ARBA" id="ARBA00022989"/>
    </source>
</evidence>
<dbReference type="Pfam" id="PF01478">
    <property type="entry name" value="Peptidase_A24"/>
    <property type="match status" value="1"/>
</dbReference>
<feature type="transmembrane region" description="Helical" evidence="10">
    <location>
        <begin position="125"/>
        <end position="143"/>
    </location>
</feature>
<dbReference type="GO" id="GO:0016787">
    <property type="term" value="F:hydrolase activity"/>
    <property type="evidence" value="ECO:0007669"/>
    <property type="project" value="UniProtKB-KW"/>
</dbReference>
<evidence type="ECO:0000256" key="10">
    <source>
        <dbReference type="SAM" id="Phobius"/>
    </source>
</evidence>
<evidence type="ECO:0000313" key="13">
    <source>
        <dbReference type="EMBL" id="MEO3955907.1"/>
    </source>
</evidence>
<dbReference type="Proteomes" id="UP001438292">
    <property type="component" value="Unassembled WGS sequence"/>
</dbReference>
<keyword evidence="6 10" id="KW-1133">Transmembrane helix</keyword>
<keyword evidence="14" id="KW-1185">Reference proteome</keyword>
<keyword evidence="7 10" id="KW-0472">Membrane</keyword>
<gene>
    <name evidence="13" type="ORF">ABH309_15755</name>
</gene>
<comment type="subcellular location">
    <subcellularLocation>
        <location evidence="1">Cell inner membrane</location>
        <topology evidence="1">Multi-pass membrane protein</topology>
    </subcellularLocation>
    <subcellularLocation>
        <location evidence="9">Cell membrane</location>
        <topology evidence="9">Multi-pass membrane protein</topology>
    </subcellularLocation>
</comment>
<keyword evidence="9" id="KW-0511">Multifunctional enzyme</keyword>
<evidence type="ECO:0000256" key="7">
    <source>
        <dbReference type="ARBA" id="ARBA00023136"/>
    </source>
</evidence>
<dbReference type="InterPro" id="IPR010627">
    <property type="entry name" value="Prepilin_pept_A24_N"/>
</dbReference>
<comment type="similarity">
    <text evidence="2 8">Belongs to the peptidase A24 family.</text>
</comment>
<dbReference type="InterPro" id="IPR000045">
    <property type="entry name" value="Prepilin_IV_endopep_pep"/>
</dbReference>
<name>A0ABV0H7F6_9NEIS</name>
<dbReference type="PRINTS" id="PR00864">
    <property type="entry name" value="PREPILNPTASE"/>
</dbReference>
<organism evidence="13 14">
    <name type="scientific">Chromobacterium piscinae</name>
    <dbReference type="NCBI Taxonomy" id="686831"/>
    <lineage>
        <taxon>Bacteria</taxon>
        <taxon>Pseudomonadati</taxon>
        <taxon>Pseudomonadota</taxon>
        <taxon>Betaproteobacteria</taxon>
        <taxon>Neisseriales</taxon>
        <taxon>Chromobacteriaceae</taxon>
        <taxon>Chromobacterium</taxon>
    </lineage>
</organism>
<evidence type="ECO:0000256" key="3">
    <source>
        <dbReference type="ARBA" id="ARBA00022475"/>
    </source>
</evidence>
<evidence type="ECO:0000313" key="14">
    <source>
        <dbReference type="Proteomes" id="UP001438292"/>
    </source>
</evidence>
<evidence type="ECO:0000256" key="8">
    <source>
        <dbReference type="RuleBase" id="RU003793"/>
    </source>
</evidence>
<feature type="transmembrane region" description="Helical" evidence="10">
    <location>
        <begin position="7"/>
        <end position="26"/>
    </location>
</feature>
<dbReference type="EC" id="3.4.23.43" evidence="9"/>
<evidence type="ECO:0000256" key="2">
    <source>
        <dbReference type="ARBA" id="ARBA00005801"/>
    </source>
</evidence>
<feature type="transmembrane region" description="Helical" evidence="10">
    <location>
        <begin position="248"/>
        <end position="268"/>
    </location>
</feature>
<sequence>MIDRKSALLIGSASIALTGLFSWLSLNAALTAQFATALLVLGLLLGSFLNVLAHRLPKMMESAWRRECAEAAGQPMPPLETLTLSHPRSHCPACHAPLAGWTLIPLLGYLLLRGRCAGCAAKISLRYPLVELGIGLAFFGIGWRLGPHPIAIASLVFLFLLSALALIDLDVRLLPDTLTQPLLWLGLAANLFHLFIPLQDGVIGAMAGYLLMRAIAAAFRLCTGQDGLGAGDVKLMAGLGAWLGWQQLPLIIGLGAISSALAGGALIAMRKIDGHAPQPFGPYLIGAAAVALLWGNEIAAWYLKTALGQG</sequence>
<keyword evidence="9" id="KW-0489">Methyltransferase</keyword>
<dbReference type="EC" id="2.1.1.-" evidence="9"/>